<organism evidence="2 3">
    <name type="scientific">Oryza sativa subsp. japonica</name>
    <name type="common">Rice</name>
    <dbReference type="NCBI Taxonomy" id="39947"/>
    <lineage>
        <taxon>Eukaryota</taxon>
        <taxon>Viridiplantae</taxon>
        <taxon>Streptophyta</taxon>
        <taxon>Embryophyta</taxon>
        <taxon>Tracheophyta</taxon>
        <taxon>Spermatophyta</taxon>
        <taxon>Magnoliopsida</taxon>
        <taxon>Liliopsida</taxon>
        <taxon>Poales</taxon>
        <taxon>Poaceae</taxon>
        <taxon>BOP clade</taxon>
        <taxon>Oryzoideae</taxon>
        <taxon>Oryzeae</taxon>
        <taxon>Oryzinae</taxon>
        <taxon>Oryza</taxon>
        <taxon>Oryza sativa</taxon>
    </lineage>
</organism>
<protein>
    <submittedName>
        <fullName evidence="2">Uncharacterized protein</fullName>
    </submittedName>
</protein>
<sequence length="76" mass="7431">MGRVRPLPPPSCAAVASARREPATSPLAPLAPDLAEGSSPPPLPLDLVEGRPAAAATSASQPPAKGGVPAAATFAR</sequence>
<proteinExistence type="predicted"/>
<evidence type="ECO:0000313" key="3">
    <source>
        <dbReference type="Proteomes" id="UP000000763"/>
    </source>
</evidence>
<evidence type="ECO:0000313" key="2">
    <source>
        <dbReference type="EMBL" id="BAC84137.1"/>
    </source>
</evidence>
<dbReference type="Proteomes" id="UP000000763">
    <property type="component" value="Chromosome 7"/>
</dbReference>
<accession>Q7EYU7</accession>
<reference evidence="3" key="2">
    <citation type="journal article" date="2008" name="Nucleic Acids Res.">
        <title>The rice annotation project database (RAP-DB): 2008 update.</title>
        <authorList>
            <consortium name="The rice annotation project (RAP)"/>
        </authorList>
    </citation>
    <scope>GENOME REANNOTATION</scope>
    <source>
        <strain evidence="3">cv. Nipponbare</strain>
    </source>
</reference>
<dbReference type="AlphaFoldDB" id="Q7EYU7"/>
<gene>
    <name evidence="2" type="primary">OSJNBb0015I22.122</name>
</gene>
<dbReference type="EMBL" id="AP005252">
    <property type="protein sequence ID" value="BAC84137.1"/>
    <property type="molecule type" value="Genomic_DNA"/>
</dbReference>
<evidence type="ECO:0000256" key="1">
    <source>
        <dbReference type="SAM" id="MobiDB-lite"/>
    </source>
</evidence>
<name>Q7EYU7_ORYSJ</name>
<feature type="region of interest" description="Disordered" evidence="1">
    <location>
        <begin position="1"/>
        <end position="76"/>
    </location>
</feature>
<reference evidence="3" key="1">
    <citation type="journal article" date="2005" name="Nature">
        <title>The map-based sequence of the rice genome.</title>
        <authorList>
            <consortium name="International rice genome sequencing project (IRGSP)"/>
            <person name="Matsumoto T."/>
            <person name="Wu J."/>
            <person name="Kanamori H."/>
            <person name="Katayose Y."/>
            <person name="Fujisawa M."/>
            <person name="Namiki N."/>
            <person name="Mizuno H."/>
            <person name="Yamamoto K."/>
            <person name="Antonio B.A."/>
            <person name="Baba T."/>
            <person name="Sakata K."/>
            <person name="Nagamura Y."/>
            <person name="Aoki H."/>
            <person name="Arikawa K."/>
            <person name="Arita K."/>
            <person name="Bito T."/>
            <person name="Chiden Y."/>
            <person name="Fujitsuka N."/>
            <person name="Fukunaka R."/>
            <person name="Hamada M."/>
            <person name="Harada C."/>
            <person name="Hayashi A."/>
            <person name="Hijishita S."/>
            <person name="Honda M."/>
            <person name="Hosokawa S."/>
            <person name="Ichikawa Y."/>
            <person name="Idonuma A."/>
            <person name="Iijima M."/>
            <person name="Ikeda M."/>
            <person name="Ikeno M."/>
            <person name="Ito K."/>
            <person name="Ito S."/>
            <person name="Ito T."/>
            <person name="Ito Y."/>
            <person name="Ito Y."/>
            <person name="Iwabuchi A."/>
            <person name="Kamiya K."/>
            <person name="Karasawa W."/>
            <person name="Kurita K."/>
            <person name="Katagiri S."/>
            <person name="Kikuta A."/>
            <person name="Kobayashi H."/>
            <person name="Kobayashi N."/>
            <person name="Machita K."/>
            <person name="Maehara T."/>
            <person name="Masukawa M."/>
            <person name="Mizubayashi T."/>
            <person name="Mukai Y."/>
            <person name="Nagasaki H."/>
            <person name="Nagata Y."/>
            <person name="Naito S."/>
            <person name="Nakashima M."/>
            <person name="Nakama Y."/>
            <person name="Nakamichi Y."/>
            <person name="Nakamura M."/>
            <person name="Meguro A."/>
            <person name="Negishi M."/>
            <person name="Ohta I."/>
            <person name="Ohta T."/>
            <person name="Okamoto M."/>
            <person name="Ono N."/>
            <person name="Saji S."/>
            <person name="Sakaguchi M."/>
            <person name="Sakai K."/>
            <person name="Shibata M."/>
            <person name="Shimokawa T."/>
            <person name="Song J."/>
            <person name="Takazaki Y."/>
            <person name="Terasawa K."/>
            <person name="Tsugane M."/>
            <person name="Tsuji K."/>
            <person name="Ueda S."/>
            <person name="Waki K."/>
            <person name="Yamagata H."/>
            <person name="Yamamoto M."/>
            <person name="Yamamoto S."/>
            <person name="Yamane H."/>
            <person name="Yoshiki S."/>
            <person name="Yoshihara R."/>
            <person name="Yukawa K."/>
            <person name="Zhong H."/>
            <person name="Yano M."/>
            <person name="Yuan Q."/>
            <person name="Ouyang S."/>
            <person name="Liu J."/>
            <person name="Jones K.M."/>
            <person name="Gansberger K."/>
            <person name="Moffat K."/>
            <person name="Hill J."/>
            <person name="Bera J."/>
            <person name="Fadrosh D."/>
            <person name="Jin S."/>
            <person name="Johri S."/>
            <person name="Kim M."/>
            <person name="Overton L."/>
            <person name="Reardon M."/>
            <person name="Tsitrin T."/>
            <person name="Vuong H."/>
            <person name="Weaver B."/>
            <person name="Ciecko A."/>
            <person name="Tallon L."/>
            <person name="Jackson J."/>
            <person name="Pai G."/>
            <person name="Aken S.V."/>
            <person name="Utterback T."/>
            <person name="Reidmuller S."/>
            <person name="Feldblyum T."/>
            <person name="Hsiao J."/>
            <person name="Zismann V."/>
            <person name="Iobst S."/>
            <person name="de Vazeille A.R."/>
            <person name="Buell C.R."/>
            <person name="Ying K."/>
            <person name="Li Y."/>
            <person name="Lu T."/>
            <person name="Huang Y."/>
            <person name="Zhao Q."/>
            <person name="Feng Q."/>
            <person name="Zhang L."/>
            <person name="Zhu J."/>
            <person name="Weng Q."/>
            <person name="Mu J."/>
            <person name="Lu Y."/>
            <person name="Fan D."/>
            <person name="Liu Y."/>
            <person name="Guan J."/>
            <person name="Zhang Y."/>
            <person name="Yu S."/>
            <person name="Liu X."/>
            <person name="Zhang Y."/>
            <person name="Hong G."/>
            <person name="Han B."/>
            <person name="Choisne N."/>
            <person name="Demange N."/>
            <person name="Orjeda G."/>
            <person name="Samain S."/>
            <person name="Cattolico L."/>
            <person name="Pelletier E."/>
            <person name="Couloux A."/>
            <person name="Segurens B."/>
            <person name="Wincker P."/>
            <person name="D'Hont A."/>
            <person name="Scarpelli C."/>
            <person name="Weissenbach J."/>
            <person name="Salanoubat M."/>
            <person name="Quetier F."/>
            <person name="Yu Y."/>
            <person name="Kim H.R."/>
            <person name="Rambo T."/>
            <person name="Currie J."/>
            <person name="Collura K."/>
            <person name="Luo M."/>
            <person name="Yang T."/>
            <person name="Ammiraju J.S.S."/>
            <person name="Engler F."/>
            <person name="Soderlund C."/>
            <person name="Wing R.A."/>
            <person name="Palmer L.E."/>
            <person name="de la Bastide M."/>
            <person name="Spiegel L."/>
            <person name="Nascimento L."/>
            <person name="Zutavern T."/>
            <person name="O'Shaughnessy A."/>
            <person name="Dike S."/>
            <person name="Dedhia N."/>
            <person name="Preston R."/>
            <person name="Balija V."/>
            <person name="McCombie W.R."/>
            <person name="Chow T."/>
            <person name="Chen H."/>
            <person name="Chung M."/>
            <person name="Chen C."/>
            <person name="Shaw J."/>
            <person name="Wu H."/>
            <person name="Hsiao K."/>
            <person name="Chao Y."/>
            <person name="Chu M."/>
            <person name="Cheng C."/>
            <person name="Hour A."/>
            <person name="Lee P."/>
            <person name="Lin S."/>
            <person name="Lin Y."/>
            <person name="Liou J."/>
            <person name="Liu S."/>
            <person name="Hsing Y."/>
            <person name="Raghuvanshi S."/>
            <person name="Mohanty A."/>
            <person name="Bharti A.K."/>
            <person name="Gaur A."/>
            <person name="Gupta V."/>
            <person name="Kumar D."/>
            <person name="Ravi V."/>
            <person name="Vij S."/>
            <person name="Kapur A."/>
            <person name="Khurana P."/>
            <person name="Khurana P."/>
            <person name="Khurana J.P."/>
            <person name="Tyagi A.K."/>
            <person name="Gaikwad K."/>
            <person name="Singh A."/>
            <person name="Dalal V."/>
            <person name="Srivastava S."/>
            <person name="Dixit A."/>
            <person name="Pal A.K."/>
            <person name="Ghazi I.A."/>
            <person name="Yadav M."/>
            <person name="Pandit A."/>
            <person name="Bhargava A."/>
            <person name="Sureshbabu K."/>
            <person name="Batra K."/>
            <person name="Sharma T.R."/>
            <person name="Mohapatra T."/>
            <person name="Singh N.K."/>
            <person name="Messing J."/>
            <person name="Nelson A.B."/>
            <person name="Fuks G."/>
            <person name="Kavchok S."/>
            <person name="Keizer G."/>
            <person name="Linton E."/>
            <person name="Llaca V."/>
            <person name="Song R."/>
            <person name="Tanyolac B."/>
            <person name="Young S."/>
            <person name="Ho-Il K."/>
            <person name="Hahn J.H."/>
            <person name="Sangsakoo G."/>
            <person name="Vanavichit A."/>
            <person name="de Mattos Luiz.A.T."/>
            <person name="Zimmer P.D."/>
            <person name="Malone G."/>
            <person name="Dellagostin O."/>
            <person name="de Oliveira A.C."/>
            <person name="Bevan M."/>
            <person name="Bancroft I."/>
            <person name="Minx P."/>
            <person name="Cordum H."/>
            <person name="Wilson R."/>
            <person name="Cheng Z."/>
            <person name="Jin W."/>
            <person name="Jiang J."/>
            <person name="Leong S.A."/>
            <person name="Iwama H."/>
            <person name="Gojobori T."/>
            <person name="Itoh T."/>
            <person name="Niimura Y."/>
            <person name="Fujii Y."/>
            <person name="Habara T."/>
            <person name="Sakai H."/>
            <person name="Sato Y."/>
            <person name="Wilson G."/>
            <person name="Kumar K."/>
            <person name="McCouch S."/>
            <person name="Juretic N."/>
            <person name="Hoen D."/>
            <person name="Wright S."/>
            <person name="Bruskiewich R."/>
            <person name="Bureau T."/>
            <person name="Miyao A."/>
            <person name="Hirochika H."/>
            <person name="Nishikawa T."/>
            <person name="Kadowaki K."/>
            <person name="Sugiura M."/>
            <person name="Burr B."/>
            <person name="Sasaki T."/>
        </authorList>
    </citation>
    <scope>NUCLEOTIDE SEQUENCE [LARGE SCALE GENOMIC DNA]</scope>
    <source>
        <strain evidence="3">cv. Nipponbare</strain>
    </source>
</reference>
<feature type="compositionally biased region" description="Low complexity" evidence="1">
    <location>
        <begin position="52"/>
        <end position="64"/>
    </location>
</feature>
<feature type="compositionally biased region" description="Pro residues" evidence="1">
    <location>
        <begin position="1"/>
        <end position="11"/>
    </location>
</feature>